<organism evidence="2 3">
    <name type="scientific">Thalictrum thalictroides</name>
    <name type="common">Rue-anemone</name>
    <name type="synonym">Anemone thalictroides</name>
    <dbReference type="NCBI Taxonomy" id="46969"/>
    <lineage>
        <taxon>Eukaryota</taxon>
        <taxon>Viridiplantae</taxon>
        <taxon>Streptophyta</taxon>
        <taxon>Embryophyta</taxon>
        <taxon>Tracheophyta</taxon>
        <taxon>Spermatophyta</taxon>
        <taxon>Magnoliopsida</taxon>
        <taxon>Ranunculales</taxon>
        <taxon>Ranunculaceae</taxon>
        <taxon>Thalictroideae</taxon>
        <taxon>Thalictrum</taxon>
    </lineage>
</organism>
<feature type="compositionally biased region" description="Basic and acidic residues" evidence="1">
    <location>
        <begin position="136"/>
        <end position="150"/>
    </location>
</feature>
<feature type="region of interest" description="Disordered" evidence="1">
    <location>
        <begin position="256"/>
        <end position="276"/>
    </location>
</feature>
<feature type="compositionally biased region" description="Basic residues" evidence="1">
    <location>
        <begin position="80"/>
        <end position="97"/>
    </location>
</feature>
<protein>
    <submittedName>
        <fullName evidence="2">Uncharacterized protein</fullName>
    </submittedName>
</protein>
<evidence type="ECO:0000313" key="3">
    <source>
        <dbReference type="Proteomes" id="UP000554482"/>
    </source>
</evidence>
<dbReference type="AlphaFoldDB" id="A0A7J6X1Q9"/>
<feature type="region of interest" description="Disordered" evidence="1">
    <location>
        <begin position="71"/>
        <end position="162"/>
    </location>
</feature>
<evidence type="ECO:0000256" key="1">
    <source>
        <dbReference type="SAM" id="MobiDB-lite"/>
    </source>
</evidence>
<proteinExistence type="predicted"/>
<name>A0A7J6X1Q9_THATH</name>
<comment type="caution">
    <text evidence="2">The sequence shown here is derived from an EMBL/GenBank/DDBJ whole genome shotgun (WGS) entry which is preliminary data.</text>
</comment>
<gene>
    <name evidence="2" type="ORF">FRX31_008090</name>
</gene>
<sequence length="397" mass="46809">MLGWRDLPAKCRKETTISKLLDDKKRKKPEKDYLYYPQKPTTEEKTIEVIQEAIEISSAVDVERIAEKLRKKFEIVPKKSSPKKKKKATPKTKKKASTKATPVSKKKKMTPAQNKAMEHDEYEEDIEPVQNEEEMEHVQHGDEKEHDEVLKAIPTKRKRNQTIAVEKRNQRYRETKRKDHSWKKVLTKKPRMGKMKADMLSHLEDIMRDPVKHKPTYSTDDENMEDVDREKEYLFTMERLTVIPKLDLKRTCEESNKFPRKDCPSSPSEVQGEGDFIMPFRLPDKNVSIDTDEKMDDDEEDVVDDRVLELFNSDSEDVIKRGALKDEIEVLITKETEKEVDQLLIPIQKKREIERKIVETIRRKLFDRFDPMVGRDYDQQINLTMTDAICKRTTTNE</sequence>
<feature type="compositionally biased region" description="Acidic residues" evidence="1">
    <location>
        <begin position="120"/>
        <end position="135"/>
    </location>
</feature>
<keyword evidence="3" id="KW-1185">Reference proteome</keyword>
<dbReference type="EMBL" id="JABWDY010008269">
    <property type="protein sequence ID" value="KAF5202322.1"/>
    <property type="molecule type" value="Genomic_DNA"/>
</dbReference>
<dbReference type="Proteomes" id="UP000554482">
    <property type="component" value="Unassembled WGS sequence"/>
</dbReference>
<accession>A0A7J6X1Q9</accession>
<evidence type="ECO:0000313" key="2">
    <source>
        <dbReference type="EMBL" id="KAF5202322.1"/>
    </source>
</evidence>
<reference evidence="2 3" key="1">
    <citation type="submission" date="2020-06" db="EMBL/GenBank/DDBJ databases">
        <title>Transcriptomic and genomic resources for Thalictrum thalictroides and T. hernandezii: Facilitating candidate gene discovery in an emerging model plant lineage.</title>
        <authorList>
            <person name="Arias T."/>
            <person name="Riano-Pachon D.M."/>
            <person name="Di Stilio V.S."/>
        </authorList>
    </citation>
    <scope>NUCLEOTIDE SEQUENCE [LARGE SCALE GENOMIC DNA]</scope>
    <source>
        <strain evidence="3">cv. WT478/WT964</strain>
        <tissue evidence="2">Leaves</tissue>
    </source>
</reference>